<dbReference type="NCBIfam" id="NF041518">
    <property type="entry name" value="choice_anch_Q"/>
    <property type="match status" value="1"/>
</dbReference>
<evidence type="ECO:0000256" key="1">
    <source>
        <dbReference type="ARBA" id="ARBA00001913"/>
    </source>
</evidence>
<sequence>MKTLKPGSIPILREEVIKGGDMFKIKKGVIFLFFTSIVITGCKKREKITEPHPNVHYDYLLLSYEDIIVPPSGNSGNWIYIIGGDINGTYYVSPNGDDSNPGTKDRPFRTISCGVSHLSPGDTLVILPGGTNRRPVIAGGNALNCAFDLSGKSYIWIENLEITHNDTMRGEGKFFWDGIYIWEPANNIVVKNVYIHHIDGMGMNIRDVNFLEISGCRIEYCGFGGLGGPEPSQGGWQNVTIKGCTLSYSGHYYQGKDSCDVYDRPDGFGIETSLGPILIENTVAMHNYGDGLDSKAYNTTVKECIVANNSGDGVKLWKGTSRIINTLIYGRGDRNTTPTPWAAIVIDQGDEGEPNQRFEIINCTIDDTLGNNYLMYVEYGQTRPQTIVLINNIFCGRGPECPIYINEASTIIAENNLFYFPRSPFVLEHGNTVYDSTNIHNLGPGNIYGNPLFIRTAWGIEGDYHLRNGSPAIDAGTSNLAPSIDLDGKPRPQGNNFDIGCYER</sequence>
<evidence type="ECO:0000256" key="4">
    <source>
        <dbReference type="ARBA" id="ARBA00022723"/>
    </source>
</evidence>
<evidence type="ECO:0000256" key="7">
    <source>
        <dbReference type="ARBA" id="ARBA00023239"/>
    </source>
</evidence>
<comment type="cofactor">
    <cofactor evidence="1">
        <name>Ca(2+)</name>
        <dbReference type="ChEBI" id="CHEBI:29108"/>
    </cofactor>
</comment>
<evidence type="ECO:0000313" key="10">
    <source>
        <dbReference type="EMBL" id="HGK54131.1"/>
    </source>
</evidence>
<keyword evidence="6" id="KW-0106">Calcium</keyword>
<dbReference type="PANTHER" id="PTHR40088">
    <property type="entry name" value="PECTATE LYASE (EUROFUNG)"/>
    <property type="match status" value="1"/>
</dbReference>
<dbReference type="EMBL" id="DTDP01000175">
    <property type="protein sequence ID" value="HGK54131.1"/>
    <property type="molecule type" value="Genomic_DNA"/>
</dbReference>
<dbReference type="GO" id="GO:0005576">
    <property type="term" value="C:extracellular region"/>
    <property type="evidence" value="ECO:0007669"/>
    <property type="project" value="UniProtKB-SubCell"/>
</dbReference>
<dbReference type="InterPro" id="IPR059226">
    <property type="entry name" value="Choice_anch_Q_dom"/>
</dbReference>
<dbReference type="EMBL" id="DTAR01000009">
    <property type="protein sequence ID" value="HGM97436.1"/>
    <property type="molecule type" value="Genomic_DNA"/>
</dbReference>
<dbReference type="Pfam" id="PF13229">
    <property type="entry name" value="Beta_helix"/>
    <property type="match status" value="1"/>
</dbReference>
<evidence type="ECO:0000256" key="2">
    <source>
        <dbReference type="ARBA" id="ARBA00004613"/>
    </source>
</evidence>
<comment type="similarity">
    <text evidence="8">Belongs to the polysaccharide lyase 9 family.</text>
</comment>
<evidence type="ECO:0000256" key="6">
    <source>
        <dbReference type="ARBA" id="ARBA00022837"/>
    </source>
</evidence>
<reference evidence="10" key="1">
    <citation type="journal article" date="2020" name="mSystems">
        <title>Genome- and Community-Level Interaction Insights into Carbon Utilization and Element Cycling Functions of Hydrothermarchaeota in Hydrothermal Sediment.</title>
        <authorList>
            <person name="Zhou Z."/>
            <person name="Liu Y."/>
            <person name="Xu W."/>
            <person name="Pan J."/>
            <person name="Luo Z.H."/>
            <person name="Li M."/>
        </authorList>
    </citation>
    <scope>NUCLEOTIDE SEQUENCE [LARGE SCALE GENOMIC DNA]</scope>
    <source>
        <strain evidence="11">SpSt-626</strain>
        <strain evidence="10">SpSt-695</strain>
    </source>
</reference>
<accession>A0A7V3ZTW0</accession>
<comment type="subcellular location">
    <subcellularLocation>
        <location evidence="2">Secreted</location>
    </subcellularLocation>
</comment>
<evidence type="ECO:0000256" key="5">
    <source>
        <dbReference type="ARBA" id="ARBA00022729"/>
    </source>
</evidence>
<dbReference type="SUPFAM" id="SSF51126">
    <property type="entry name" value="Pectin lyase-like"/>
    <property type="match status" value="1"/>
</dbReference>
<protein>
    <submittedName>
        <fullName evidence="10">Right-handed parallel beta-helix repeat-containing protein</fullName>
    </submittedName>
</protein>
<evidence type="ECO:0000256" key="3">
    <source>
        <dbReference type="ARBA" id="ARBA00022525"/>
    </source>
</evidence>
<gene>
    <name evidence="11" type="ORF">ENT96_00075</name>
    <name evidence="10" type="ORF">ENU72_03815</name>
</gene>
<comment type="caution">
    <text evidence="10">The sequence shown here is derived from an EMBL/GenBank/DDBJ whole genome shotgun (WGS) entry which is preliminary data.</text>
</comment>
<feature type="domain" description="Right handed beta helix" evidence="9">
    <location>
        <begin position="237"/>
        <end position="418"/>
    </location>
</feature>
<dbReference type="InterPro" id="IPR052052">
    <property type="entry name" value="Polysaccharide_Lyase_9"/>
</dbReference>
<organism evidence="10">
    <name type="scientific">candidate division WOR-3 bacterium</name>
    <dbReference type="NCBI Taxonomy" id="2052148"/>
    <lineage>
        <taxon>Bacteria</taxon>
        <taxon>Bacteria division WOR-3</taxon>
    </lineage>
</organism>
<dbReference type="GO" id="GO:0016837">
    <property type="term" value="F:carbon-oxygen lyase activity, acting on polysaccharides"/>
    <property type="evidence" value="ECO:0007669"/>
    <property type="project" value="TreeGrafter"/>
</dbReference>
<dbReference type="SMART" id="SM00710">
    <property type="entry name" value="PbH1"/>
    <property type="match status" value="5"/>
</dbReference>
<evidence type="ECO:0000256" key="8">
    <source>
        <dbReference type="ARBA" id="ARBA00038263"/>
    </source>
</evidence>
<name>A0A7V3ZTW0_UNCW3</name>
<dbReference type="InterPro" id="IPR006626">
    <property type="entry name" value="PbH1"/>
</dbReference>
<keyword evidence="7" id="KW-0456">Lyase</keyword>
<dbReference type="InterPro" id="IPR012334">
    <property type="entry name" value="Pectin_lyas_fold"/>
</dbReference>
<keyword evidence="4" id="KW-0479">Metal-binding</keyword>
<dbReference type="InterPro" id="IPR011050">
    <property type="entry name" value="Pectin_lyase_fold/virulence"/>
</dbReference>
<evidence type="ECO:0000313" key="11">
    <source>
        <dbReference type="EMBL" id="HGM97436.1"/>
    </source>
</evidence>
<dbReference type="InterPro" id="IPR039448">
    <property type="entry name" value="Beta_helix"/>
</dbReference>
<dbReference type="PANTHER" id="PTHR40088:SF1">
    <property type="entry name" value="PECTATE LYASE PEL9"/>
    <property type="match status" value="1"/>
</dbReference>
<keyword evidence="5" id="KW-0732">Signal</keyword>
<keyword evidence="3" id="KW-0964">Secreted</keyword>
<proteinExistence type="inferred from homology"/>
<evidence type="ECO:0000259" key="9">
    <source>
        <dbReference type="Pfam" id="PF13229"/>
    </source>
</evidence>
<dbReference type="AlphaFoldDB" id="A0A7V3ZTW0"/>
<dbReference type="Gene3D" id="2.160.20.10">
    <property type="entry name" value="Single-stranded right-handed beta-helix, Pectin lyase-like"/>
    <property type="match status" value="1"/>
</dbReference>
<dbReference type="GO" id="GO:0046872">
    <property type="term" value="F:metal ion binding"/>
    <property type="evidence" value="ECO:0007669"/>
    <property type="project" value="UniProtKB-KW"/>
</dbReference>